<evidence type="ECO:0000256" key="1">
    <source>
        <dbReference type="ARBA" id="ARBA00004202"/>
    </source>
</evidence>
<keyword evidence="4" id="KW-1003">Cell membrane</keyword>
<dbReference type="FunFam" id="3.40.50.300:FF:000224">
    <property type="entry name" value="Energy-coupling factor transporter ATP-binding protein EcfA"/>
    <property type="match status" value="1"/>
</dbReference>
<dbReference type="GO" id="GO:0016887">
    <property type="term" value="F:ATP hydrolysis activity"/>
    <property type="evidence" value="ECO:0007669"/>
    <property type="project" value="InterPro"/>
</dbReference>
<comment type="caution">
    <text evidence="10">The sequence shown here is derived from an EMBL/GenBank/DDBJ whole genome shotgun (WGS) entry which is preliminary data.</text>
</comment>
<gene>
    <name evidence="10" type="ORF">GCM10011612_07720</name>
</gene>
<dbReference type="InterPro" id="IPR050095">
    <property type="entry name" value="ECF_ABC_transporter_ATP-bd"/>
</dbReference>
<sequence length="280" mass="29615">MRACLRSRAASSSPPSGAGELPPLIRLVGISHVYDGPVTALDDVTLDIVAGESVALLGANGCGKSTLLRVLDALLAPTRGSFALEGRPISEDSLEDEEANAWFRSRVGFVFQNTDAQLFSASVREEIAFGAHQLGLSVDEAADRTWTAMRRMGIEALADRPPFRLSGGQKKRVALASVLVMEPRVILMDEPTSALDPRSRAWLIDVVDGLRAAGTTLVIASHDLDSVAAMTSRAVVLGEDHRVAADAPTPEVLADRVLLERVNLIAPSGPARTADGHPAA</sequence>
<dbReference type="EMBL" id="BMNJ01000002">
    <property type="protein sequence ID" value="GGO96755.1"/>
    <property type="molecule type" value="Genomic_DNA"/>
</dbReference>
<dbReference type="GO" id="GO:0005524">
    <property type="term" value="F:ATP binding"/>
    <property type="evidence" value="ECO:0007669"/>
    <property type="project" value="UniProtKB-KW"/>
</dbReference>
<dbReference type="PROSITE" id="PS00211">
    <property type="entry name" value="ABC_TRANSPORTER_1"/>
    <property type="match status" value="1"/>
</dbReference>
<comment type="similarity">
    <text evidence="2">Belongs to the ABC transporter superfamily.</text>
</comment>
<evidence type="ECO:0000313" key="11">
    <source>
        <dbReference type="Proteomes" id="UP000614239"/>
    </source>
</evidence>
<dbReference type="AlphaFoldDB" id="A0A8H9HCL7"/>
<keyword evidence="11" id="KW-1185">Reference proteome</keyword>
<reference evidence="10" key="2">
    <citation type="submission" date="2020-09" db="EMBL/GenBank/DDBJ databases">
        <authorList>
            <person name="Sun Q."/>
            <person name="Zhou Y."/>
        </authorList>
    </citation>
    <scope>NUCLEOTIDE SEQUENCE</scope>
    <source>
        <strain evidence="10">CGMCC 4.7372</strain>
    </source>
</reference>
<proteinExistence type="inferred from homology"/>
<dbReference type="InterPro" id="IPR015856">
    <property type="entry name" value="ABC_transpr_CbiO/EcfA_su"/>
</dbReference>
<dbReference type="Pfam" id="PF00005">
    <property type="entry name" value="ABC_tran"/>
    <property type="match status" value="1"/>
</dbReference>
<comment type="subcellular location">
    <subcellularLocation>
        <location evidence="1">Cell membrane</location>
        <topology evidence="1">Peripheral membrane protein</topology>
    </subcellularLocation>
</comment>
<keyword evidence="8" id="KW-0472">Membrane</keyword>
<name>A0A8H9HCL7_9ACTO</name>
<evidence type="ECO:0000256" key="8">
    <source>
        <dbReference type="ARBA" id="ARBA00023136"/>
    </source>
</evidence>
<dbReference type="SUPFAM" id="SSF52540">
    <property type="entry name" value="P-loop containing nucleoside triphosphate hydrolases"/>
    <property type="match status" value="1"/>
</dbReference>
<dbReference type="InterPro" id="IPR017871">
    <property type="entry name" value="ABC_transporter-like_CS"/>
</dbReference>
<evidence type="ECO:0000256" key="3">
    <source>
        <dbReference type="ARBA" id="ARBA00022448"/>
    </source>
</evidence>
<dbReference type="PANTHER" id="PTHR43553:SF27">
    <property type="entry name" value="ENERGY-COUPLING FACTOR TRANSPORTER ATP-BINDING PROTEIN ECFA2"/>
    <property type="match status" value="1"/>
</dbReference>
<dbReference type="GO" id="GO:0042626">
    <property type="term" value="F:ATPase-coupled transmembrane transporter activity"/>
    <property type="evidence" value="ECO:0007669"/>
    <property type="project" value="TreeGrafter"/>
</dbReference>
<evidence type="ECO:0000256" key="4">
    <source>
        <dbReference type="ARBA" id="ARBA00022475"/>
    </source>
</evidence>
<dbReference type="GO" id="GO:0043190">
    <property type="term" value="C:ATP-binding cassette (ABC) transporter complex"/>
    <property type="evidence" value="ECO:0007669"/>
    <property type="project" value="TreeGrafter"/>
</dbReference>
<keyword evidence="7" id="KW-1278">Translocase</keyword>
<reference evidence="10" key="1">
    <citation type="journal article" date="2014" name="Int. J. Syst. Evol. Microbiol.">
        <title>Complete genome sequence of Corynebacterium casei LMG S-19264T (=DSM 44701T), isolated from a smear-ripened cheese.</title>
        <authorList>
            <consortium name="US DOE Joint Genome Institute (JGI-PGF)"/>
            <person name="Walter F."/>
            <person name="Albersmeier A."/>
            <person name="Kalinowski J."/>
            <person name="Ruckert C."/>
        </authorList>
    </citation>
    <scope>NUCLEOTIDE SEQUENCE</scope>
    <source>
        <strain evidence="10">CGMCC 4.7372</strain>
    </source>
</reference>
<dbReference type="Gene3D" id="3.40.50.300">
    <property type="entry name" value="P-loop containing nucleotide triphosphate hydrolases"/>
    <property type="match status" value="1"/>
</dbReference>
<keyword evidence="5" id="KW-0547">Nucleotide-binding</keyword>
<evidence type="ECO:0000256" key="2">
    <source>
        <dbReference type="ARBA" id="ARBA00005417"/>
    </source>
</evidence>
<organism evidence="10 11">
    <name type="scientific">Actinomyces gaoshouyii</name>
    <dbReference type="NCBI Taxonomy" id="1960083"/>
    <lineage>
        <taxon>Bacteria</taxon>
        <taxon>Bacillati</taxon>
        <taxon>Actinomycetota</taxon>
        <taxon>Actinomycetes</taxon>
        <taxon>Actinomycetales</taxon>
        <taxon>Actinomycetaceae</taxon>
        <taxon>Actinomyces</taxon>
    </lineage>
</organism>
<dbReference type="InterPro" id="IPR027417">
    <property type="entry name" value="P-loop_NTPase"/>
</dbReference>
<dbReference type="Proteomes" id="UP000614239">
    <property type="component" value="Unassembled WGS sequence"/>
</dbReference>
<accession>A0A8H9HCL7</accession>
<keyword evidence="6" id="KW-0067">ATP-binding</keyword>
<evidence type="ECO:0000256" key="6">
    <source>
        <dbReference type="ARBA" id="ARBA00022840"/>
    </source>
</evidence>
<protein>
    <submittedName>
        <fullName evidence="10">Cobalt ABC transporter</fullName>
    </submittedName>
</protein>
<evidence type="ECO:0000313" key="10">
    <source>
        <dbReference type="EMBL" id="GGO96755.1"/>
    </source>
</evidence>
<dbReference type="RefSeq" id="WP_198939959.1">
    <property type="nucleotide sequence ID" value="NZ_BMNJ01000002.1"/>
</dbReference>
<feature type="domain" description="ABC transporter" evidence="9">
    <location>
        <begin position="25"/>
        <end position="264"/>
    </location>
</feature>
<evidence type="ECO:0000259" key="9">
    <source>
        <dbReference type="PROSITE" id="PS50893"/>
    </source>
</evidence>
<dbReference type="InterPro" id="IPR003593">
    <property type="entry name" value="AAA+_ATPase"/>
</dbReference>
<dbReference type="PROSITE" id="PS50893">
    <property type="entry name" value="ABC_TRANSPORTER_2"/>
    <property type="match status" value="1"/>
</dbReference>
<dbReference type="CDD" id="cd03225">
    <property type="entry name" value="ABC_cobalt_CbiO_domain1"/>
    <property type="match status" value="1"/>
</dbReference>
<evidence type="ECO:0000256" key="5">
    <source>
        <dbReference type="ARBA" id="ARBA00022741"/>
    </source>
</evidence>
<keyword evidence="3" id="KW-0813">Transport</keyword>
<dbReference type="PANTHER" id="PTHR43553">
    <property type="entry name" value="HEAVY METAL TRANSPORTER"/>
    <property type="match status" value="1"/>
</dbReference>
<dbReference type="InterPro" id="IPR003439">
    <property type="entry name" value="ABC_transporter-like_ATP-bd"/>
</dbReference>
<dbReference type="SMART" id="SM00382">
    <property type="entry name" value="AAA"/>
    <property type="match status" value="1"/>
</dbReference>
<evidence type="ECO:0000256" key="7">
    <source>
        <dbReference type="ARBA" id="ARBA00022967"/>
    </source>
</evidence>